<protein>
    <recommendedName>
        <fullName evidence="6">SHSP domain-containing protein</fullName>
    </recommendedName>
</protein>
<dbReference type="InterPro" id="IPR002068">
    <property type="entry name" value="A-crystallin/Hsp20_dom"/>
</dbReference>
<keyword evidence="1" id="KW-0346">Stress response</keyword>
<dbReference type="GO" id="GO:0005634">
    <property type="term" value="C:nucleus"/>
    <property type="evidence" value="ECO:0007669"/>
    <property type="project" value="TreeGrafter"/>
</dbReference>
<proteinExistence type="inferred from homology"/>
<reference evidence="7" key="2">
    <citation type="submission" date="2022-10" db="EMBL/GenBank/DDBJ databases">
        <authorList>
            <consortium name="ENA_rothamsted_submissions"/>
            <consortium name="culmorum"/>
            <person name="King R."/>
        </authorList>
    </citation>
    <scope>NUCLEOTIDE SEQUENCE</scope>
</reference>
<organism evidence="7 8">
    <name type="scientific">Diatraea saccharalis</name>
    <name type="common">sugarcane borer</name>
    <dbReference type="NCBI Taxonomy" id="40085"/>
    <lineage>
        <taxon>Eukaryota</taxon>
        <taxon>Metazoa</taxon>
        <taxon>Ecdysozoa</taxon>
        <taxon>Arthropoda</taxon>
        <taxon>Hexapoda</taxon>
        <taxon>Insecta</taxon>
        <taxon>Pterygota</taxon>
        <taxon>Neoptera</taxon>
        <taxon>Endopterygota</taxon>
        <taxon>Lepidoptera</taxon>
        <taxon>Glossata</taxon>
        <taxon>Ditrysia</taxon>
        <taxon>Pyraloidea</taxon>
        <taxon>Crambidae</taxon>
        <taxon>Crambinae</taxon>
        <taxon>Diatraea</taxon>
    </lineage>
</organism>
<dbReference type="GO" id="GO:0042026">
    <property type="term" value="P:protein refolding"/>
    <property type="evidence" value="ECO:0007669"/>
    <property type="project" value="TreeGrafter"/>
</dbReference>
<dbReference type="GO" id="GO:0046872">
    <property type="term" value="F:metal ion binding"/>
    <property type="evidence" value="ECO:0007669"/>
    <property type="project" value="UniProtKB-KW"/>
</dbReference>
<sequence length="134" mass="15773">MSLTACNPFGDEMVLRSVDWLENFPWRQENGLNINRDKYEINVNVKGFHPEEITIKVVNGFIVVEAYHEEKRDEYGYISKKIVRRFLLPDDCEQEKVESRMTADNILIIRAPREIVKHETVIPVKHEISMKSKL</sequence>
<evidence type="ECO:0000313" key="8">
    <source>
        <dbReference type="Proteomes" id="UP001153714"/>
    </source>
</evidence>
<dbReference type="AlphaFoldDB" id="A0A9N9RG54"/>
<dbReference type="CDD" id="cd06526">
    <property type="entry name" value="metazoan_ACD"/>
    <property type="match status" value="1"/>
</dbReference>
<dbReference type="PANTHER" id="PTHR45640:SF13">
    <property type="entry name" value="HEAT SHOCK PROTEIN 22-RELATED"/>
    <property type="match status" value="1"/>
</dbReference>
<dbReference type="InterPro" id="IPR055269">
    <property type="entry name" value="Alpha-crystallin/HSP_16"/>
</dbReference>
<dbReference type="PANTHER" id="PTHR45640">
    <property type="entry name" value="HEAT SHOCK PROTEIN HSP-12.2-RELATED"/>
    <property type="match status" value="1"/>
</dbReference>
<dbReference type="GO" id="GO:0009408">
    <property type="term" value="P:response to heat"/>
    <property type="evidence" value="ECO:0007669"/>
    <property type="project" value="UniProtKB-ARBA"/>
</dbReference>
<dbReference type="InterPro" id="IPR008978">
    <property type="entry name" value="HSP20-like_chaperone"/>
</dbReference>
<dbReference type="Gene3D" id="2.60.40.790">
    <property type="match status" value="1"/>
</dbReference>
<keyword evidence="3" id="KW-0479">Metal-binding</keyword>
<feature type="binding site" evidence="3">
    <location>
        <position position="70"/>
    </location>
    <ligand>
        <name>Zn(2+)</name>
        <dbReference type="ChEBI" id="CHEBI:29105"/>
        <label>1</label>
    </ligand>
</feature>
<evidence type="ECO:0000256" key="2">
    <source>
        <dbReference type="PIRNR" id="PIRNR036514"/>
    </source>
</evidence>
<feature type="domain" description="SHSP" evidence="6">
    <location>
        <begin position="21"/>
        <end position="131"/>
    </location>
</feature>
<dbReference type="Pfam" id="PF00011">
    <property type="entry name" value="HSP20"/>
    <property type="match status" value="1"/>
</dbReference>
<evidence type="ECO:0000313" key="7">
    <source>
        <dbReference type="EMBL" id="CAG9796152.1"/>
    </source>
</evidence>
<keyword evidence="3" id="KW-0862">Zinc</keyword>
<evidence type="ECO:0000256" key="4">
    <source>
        <dbReference type="PROSITE-ProRule" id="PRU00285"/>
    </source>
</evidence>
<evidence type="ECO:0000256" key="3">
    <source>
        <dbReference type="PIRSR" id="PIRSR036514-1"/>
    </source>
</evidence>
<reference evidence="7" key="1">
    <citation type="submission" date="2021-12" db="EMBL/GenBank/DDBJ databases">
        <authorList>
            <person name="King R."/>
        </authorList>
    </citation>
    <scope>NUCLEOTIDE SEQUENCE</scope>
</reference>
<dbReference type="PROSITE" id="PS01031">
    <property type="entry name" value="SHSP"/>
    <property type="match status" value="1"/>
</dbReference>
<evidence type="ECO:0000259" key="6">
    <source>
        <dbReference type="PROSITE" id="PS01031"/>
    </source>
</evidence>
<dbReference type="PRINTS" id="PR00299">
    <property type="entry name" value="ACRYSTALLIN"/>
</dbReference>
<dbReference type="SUPFAM" id="SSF49764">
    <property type="entry name" value="HSP20-like chaperones"/>
    <property type="match status" value="1"/>
</dbReference>
<name>A0A9N9RG54_9NEOP</name>
<dbReference type="GO" id="GO:0005737">
    <property type="term" value="C:cytoplasm"/>
    <property type="evidence" value="ECO:0007669"/>
    <property type="project" value="TreeGrafter"/>
</dbReference>
<accession>A0A9N9RG54</accession>
<gene>
    <name evidence="7" type="ORF">DIATSA_LOCUS13358</name>
</gene>
<dbReference type="OrthoDB" id="1431247at2759"/>
<feature type="binding site" evidence="3">
    <location>
        <position position="68"/>
    </location>
    <ligand>
        <name>Zn(2+)</name>
        <dbReference type="ChEBI" id="CHEBI:29105"/>
        <label>1</label>
    </ligand>
</feature>
<dbReference type="GO" id="GO:0051082">
    <property type="term" value="F:unfolded protein binding"/>
    <property type="evidence" value="ECO:0007669"/>
    <property type="project" value="TreeGrafter"/>
</dbReference>
<evidence type="ECO:0000256" key="1">
    <source>
        <dbReference type="ARBA" id="ARBA00023016"/>
    </source>
</evidence>
<dbReference type="EMBL" id="OU893339">
    <property type="protein sequence ID" value="CAG9796152.1"/>
    <property type="molecule type" value="Genomic_DNA"/>
</dbReference>
<keyword evidence="8" id="KW-1185">Reference proteome</keyword>
<evidence type="ECO:0000256" key="5">
    <source>
        <dbReference type="RuleBase" id="RU003616"/>
    </source>
</evidence>
<dbReference type="InterPro" id="IPR001436">
    <property type="entry name" value="Alpha-crystallin/sHSP_animal"/>
</dbReference>
<dbReference type="Proteomes" id="UP001153714">
    <property type="component" value="Chromosome 8"/>
</dbReference>
<dbReference type="PIRSF" id="PIRSF036514">
    <property type="entry name" value="Sm_HSP_B1"/>
    <property type="match status" value="1"/>
</dbReference>
<comment type="similarity">
    <text evidence="2 4 5">Belongs to the small heat shock protein (HSP20) family.</text>
</comment>